<evidence type="ECO:0000256" key="1">
    <source>
        <dbReference type="SAM" id="MobiDB-lite"/>
    </source>
</evidence>
<feature type="compositionally biased region" description="Low complexity" evidence="1">
    <location>
        <begin position="101"/>
        <end position="117"/>
    </location>
</feature>
<proteinExistence type="predicted"/>
<dbReference type="Proteomes" id="UP001286313">
    <property type="component" value="Unassembled WGS sequence"/>
</dbReference>
<organism evidence="2 3">
    <name type="scientific">Petrolisthes cinctipes</name>
    <name type="common">Flat porcelain crab</name>
    <dbReference type="NCBI Taxonomy" id="88211"/>
    <lineage>
        <taxon>Eukaryota</taxon>
        <taxon>Metazoa</taxon>
        <taxon>Ecdysozoa</taxon>
        <taxon>Arthropoda</taxon>
        <taxon>Crustacea</taxon>
        <taxon>Multicrustacea</taxon>
        <taxon>Malacostraca</taxon>
        <taxon>Eumalacostraca</taxon>
        <taxon>Eucarida</taxon>
        <taxon>Decapoda</taxon>
        <taxon>Pleocyemata</taxon>
        <taxon>Anomura</taxon>
        <taxon>Galatheoidea</taxon>
        <taxon>Porcellanidae</taxon>
        <taxon>Petrolisthes</taxon>
    </lineage>
</organism>
<reference evidence="2" key="1">
    <citation type="submission" date="2023-10" db="EMBL/GenBank/DDBJ databases">
        <title>Genome assemblies of two species of porcelain crab, Petrolisthes cinctipes and Petrolisthes manimaculis (Anomura: Porcellanidae).</title>
        <authorList>
            <person name="Angst P."/>
        </authorList>
    </citation>
    <scope>NUCLEOTIDE SEQUENCE</scope>
    <source>
        <strain evidence="2">PB745_01</strain>
        <tissue evidence="2">Gill</tissue>
    </source>
</reference>
<feature type="compositionally biased region" description="Basic and acidic residues" evidence="1">
    <location>
        <begin position="1"/>
        <end position="12"/>
    </location>
</feature>
<sequence length="249" mass="26246">MIKEERHDEIRLDSQGMDLGGGSDDRGGSGGGSGGGGMDRIGHGGDSLGGPGNRLGTPERGLGMGPDIILAGIHRVDRGGGGGGDYQGNGEPSVTHEGRPFSHQQHHQQQQQQHKSSGSGGGGWGRGGGCQQPPPTTTTTTATTTTAATATRRLLGQTERTTTYGTTPTPTERAPRPHHPRRYPPTSALSPNMMAAGPQMAMNLIPYPHSIFPAATYMMPPDPRQYHTQSQTHQPQPPPHTPSHTRQNQ</sequence>
<evidence type="ECO:0000313" key="3">
    <source>
        <dbReference type="Proteomes" id="UP001286313"/>
    </source>
</evidence>
<feature type="compositionally biased region" description="Gly residues" evidence="1">
    <location>
        <begin position="18"/>
        <end position="53"/>
    </location>
</feature>
<feature type="compositionally biased region" description="Gly residues" evidence="1">
    <location>
        <begin position="118"/>
        <end position="130"/>
    </location>
</feature>
<evidence type="ECO:0000313" key="2">
    <source>
        <dbReference type="EMBL" id="KAK3854091.1"/>
    </source>
</evidence>
<comment type="caution">
    <text evidence="2">The sequence shown here is derived from an EMBL/GenBank/DDBJ whole genome shotgun (WGS) entry which is preliminary data.</text>
</comment>
<name>A0AAE1BNP8_PETCI</name>
<feature type="compositionally biased region" description="Low complexity" evidence="1">
    <location>
        <begin position="137"/>
        <end position="172"/>
    </location>
</feature>
<accession>A0AAE1BNP8</accession>
<feature type="region of interest" description="Disordered" evidence="1">
    <location>
        <begin position="1"/>
        <end position="192"/>
    </location>
</feature>
<protein>
    <submittedName>
        <fullName evidence="2">Uncharacterized protein</fullName>
    </submittedName>
</protein>
<keyword evidence="3" id="KW-1185">Reference proteome</keyword>
<dbReference type="AlphaFoldDB" id="A0AAE1BNP8"/>
<dbReference type="EMBL" id="JAWQEG010006709">
    <property type="protein sequence ID" value="KAK3854091.1"/>
    <property type="molecule type" value="Genomic_DNA"/>
</dbReference>
<feature type="region of interest" description="Disordered" evidence="1">
    <location>
        <begin position="216"/>
        <end position="249"/>
    </location>
</feature>
<gene>
    <name evidence="2" type="ORF">Pcinc_039399</name>
</gene>